<dbReference type="InterPro" id="IPR046229">
    <property type="entry name" value="TnpC-like"/>
</dbReference>
<evidence type="ECO:0000256" key="1">
    <source>
        <dbReference type="SAM" id="Coils"/>
    </source>
</evidence>
<dbReference type="EMBL" id="JNVM01000002">
    <property type="protein sequence ID" value="KEQ27696.1"/>
    <property type="molecule type" value="Genomic_DNA"/>
</dbReference>
<sequence length="112" mass="13454">MQRRNVEGIKKFSEQKTIEAYRKAVTAIERLRKEKLKINFNTVSIEAGVSKPFLYTHPELRDKIERLRMQEQTESSEKCRLTQRLEEENEKLRKEVRKLQEILRKSKIPVII</sequence>
<dbReference type="AlphaFoldDB" id="A0A081PAH3"/>
<comment type="caution">
    <text evidence="2">The sequence shown here is derived from an EMBL/GenBank/DDBJ whole genome shotgun (WGS) entry which is preliminary data.</text>
</comment>
<accession>A0A081PAH3</accession>
<name>A0A081PAH3_9BACL</name>
<dbReference type="Pfam" id="PF19776">
    <property type="entry name" value="DUF6262"/>
    <property type="match status" value="1"/>
</dbReference>
<evidence type="ECO:0000313" key="3">
    <source>
        <dbReference type="Proteomes" id="UP000028123"/>
    </source>
</evidence>
<dbReference type="eggNOG" id="ENOG5031PFJ">
    <property type="taxonomic scope" value="Bacteria"/>
</dbReference>
<gene>
    <name evidence="2" type="ORF">ET33_13500</name>
</gene>
<dbReference type="Proteomes" id="UP000028123">
    <property type="component" value="Unassembled WGS sequence"/>
</dbReference>
<evidence type="ECO:0000313" key="2">
    <source>
        <dbReference type="EMBL" id="KEQ27696.1"/>
    </source>
</evidence>
<evidence type="ECO:0008006" key="4">
    <source>
        <dbReference type="Google" id="ProtNLM"/>
    </source>
</evidence>
<keyword evidence="1" id="KW-0175">Coiled coil</keyword>
<protein>
    <recommendedName>
        <fullName evidence="4">Transposase</fullName>
    </recommendedName>
</protein>
<feature type="coiled-coil region" evidence="1">
    <location>
        <begin position="75"/>
        <end position="105"/>
    </location>
</feature>
<dbReference type="RefSeq" id="WP_036675539.1">
    <property type="nucleotide sequence ID" value="NZ_JNVM01000002.1"/>
</dbReference>
<dbReference type="OrthoDB" id="1707883at2"/>
<keyword evidence="3" id="KW-1185">Reference proteome</keyword>
<proteinExistence type="predicted"/>
<reference evidence="2 3" key="1">
    <citation type="submission" date="2014-06" db="EMBL/GenBank/DDBJ databases">
        <title>Draft genome sequence of Paenibacillus sp. MSt1.</title>
        <authorList>
            <person name="Aw Y.K."/>
            <person name="Ong K.S."/>
            <person name="Gan H.M."/>
            <person name="Lee S.M."/>
        </authorList>
    </citation>
    <scope>NUCLEOTIDE SEQUENCE [LARGE SCALE GENOMIC DNA]</scope>
    <source>
        <strain evidence="2 3">MSt1</strain>
    </source>
</reference>
<organism evidence="2 3">
    <name type="scientific">Paenibacillus tyrfis</name>
    <dbReference type="NCBI Taxonomy" id="1501230"/>
    <lineage>
        <taxon>Bacteria</taxon>
        <taxon>Bacillati</taxon>
        <taxon>Bacillota</taxon>
        <taxon>Bacilli</taxon>
        <taxon>Bacillales</taxon>
        <taxon>Paenibacillaceae</taxon>
        <taxon>Paenibacillus</taxon>
    </lineage>
</organism>